<dbReference type="EnsemblMetazoa" id="XM_022814269">
    <property type="protein sequence ID" value="XP_022670004"/>
    <property type="gene ID" value="LOC111253967"/>
</dbReference>
<dbReference type="AlphaFoldDB" id="A0A7M7KWL1"/>
<evidence type="ECO:0000313" key="6">
    <source>
        <dbReference type="EnsemblMetazoa" id="XP_022670004"/>
    </source>
</evidence>
<dbReference type="EnsemblMetazoa" id="XM_022814268">
    <property type="protein sequence ID" value="XP_022670003"/>
    <property type="gene ID" value="LOC111253967"/>
</dbReference>
<dbReference type="Proteomes" id="UP000594260">
    <property type="component" value="Unplaced"/>
</dbReference>
<dbReference type="Gene3D" id="3.90.1200.10">
    <property type="match status" value="1"/>
</dbReference>
<dbReference type="RefSeq" id="XP_022670004.1">
    <property type="nucleotide sequence ID" value="XM_022814269.1"/>
</dbReference>
<keyword evidence="7" id="KW-1185">Reference proteome</keyword>
<dbReference type="InterPro" id="IPR011009">
    <property type="entry name" value="Kinase-like_dom_sf"/>
</dbReference>
<dbReference type="GeneID" id="111253967"/>
<comment type="similarity">
    <text evidence="4">Belongs to the choline/ethanolamine kinase family.</text>
</comment>
<dbReference type="SUPFAM" id="SSF56112">
    <property type="entry name" value="Protein kinase-like (PK-like)"/>
    <property type="match status" value="1"/>
</dbReference>
<protein>
    <recommendedName>
        <fullName evidence="5">ethanolamine kinase</fullName>
        <ecNumber evidence="5">2.7.1.82</ecNumber>
    </recommendedName>
</protein>
<dbReference type="EnsemblMetazoa" id="XM_022814267">
    <property type="protein sequence ID" value="XP_022670002"/>
    <property type="gene ID" value="LOC111253967"/>
</dbReference>
<dbReference type="GO" id="GO:0004305">
    <property type="term" value="F:ethanolamine kinase activity"/>
    <property type="evidence" value="ECO:0007669"/>
    <property type="project" value="UniProtKB-EC"/>
</dbReference>
<keyword evidence="2" id="KW-1208">Phospholipid metabolism</keyword>
<dbReference type="OrthoDB" id="10267235at2759"/>
<accession>A0A7M7KWL1</accession>
<dbReference type="OMA" id="DQASNIR"/>
<keyword evidence="1" id="KW-0444">Lipid biosynthesis</keyword>
<keyword evidence="1" id="KW-0443">Lipid metabolism</keyword>
<name>A0A7M7KWL1_VARDE</name>
<dbReference type="Pfam" id="PF01633">
    <property type="entry name" value="Choline_kinase"/>
    <property type="match status" value="1"/>
</dbReference>
<dbReference type="GO" id="GO:0005737">
    <property type="term" value="C:cytoplasm"/>
    <property type="evidence" value="ECO:0007669"/>
    <property type="project" value="TreeGrafter"/>
</dbReference>
<evidence type="ECO:0000313" key="7">
    <source>
        <dbReference type="Proteomes" id="UP000594260"/>
    </source>
</evidence>
<dbReference type="PANTHER" id="PTHR22603:SF66">
    <property type="entry name" value="ETHANOLAMINE KINASE"/>
    <property type="match status" value="1"/>
</dbReference>
<dbReference type="EC" id="2.7.1.82" evidence="5"/>
<evidence type="ECO:0000256" key="4">
    <source>
        <dbReference type="ARBA" id="ARBA00038211"/>
    </source>
</evidence>
<dbReference type="InParanoid" id="A0A7M7KWL1"/>
<dbReference type="CDD" id="cd05157">
    <property type="entry name" value="ETNK_euk"/>
    <property type="match status" value="1"/>
</dbReference>
<organism evidence="6 7">
    <name type="scientific">Varroa destructor</name>
    <name type="common">Honeybee mite</name>
    <dbReference type="NCBI Taxonomy" id="109461"/>
    <lineage>
        <taxon>Eukaryota</taxon>
        <taxon>Metazoa</taxon>
        <taxon>Ecdysozoa</taxon>
        <taxon>Arthropoda</taxon>
        <taxon>Chelicerata</taxon>
        <taxon>Arachnida</taxon>
        <taxon>Acari</taxon>
        <taxon>Parasitiformes</taxon>
        <taxon>Mesostigmata</taxon>
        <taxon>Gamasina</taxon>
        <taxon>Dermanyssoidea</taxon>
        <taxon>Varroidae</taxon>
        <taxon>Varroa</taxon>
    </lineage>
</organism>
<reference evidence="6" key="1">
    <citation type="submission" date="2021-01" db="UniProtKB">
        <authorList>
            <consortium name="EnsemblMetazoa"/>
        </authorList>
    </citation>
    <scope>IDENTIFICATION</scope>
</reference>
<dbReference type="FunCoup" id="A0A7M7KWL1">
    <property type="interactions" value="1597"/>
</dbReference>
<dbReference type="KEGG" id="vde:111253967"/>
<dbReference type="CTD" id="32585"/>
<evidence type="ECO:0000256" key="2">
    <source>
        <dbReference type="ARBA" id="ARBA00023264"/>
    </source>
</evidence>
<sequence>MTKFLRTTETIRIQQKLRMAGSNGTEVQETPLQEVSLIVDTSSPATIIKGVRELTAHAKPQWSHEKLIVKTLTGGTTNILLSCDDPSTNERILVRIYGSKTELFIDRGAEVRNMRLLHAHGLAPKVYVAFRNGICYGYLEGKVLDVDKVIQPDITATIARQMAKMHAIPIDPQAKAKIIPMLEHYLSLVPADILAATEKKLESEFGKEKVHVAEEIKRLKEVYESLDQTVVFCHNDLLSKNILLDGDRIHFIDYEYASANYQGFDIGNFFTEFGGQEGYDRKRYPTREWQLPWIQQYLEYYRSFKGRKPPTTADVDQLYVFVNKCALSSAILWGLWALIQEAHSTINFDFNRFAMDRLGMYFAKRDEFLSL</sequence>
<keyword evidence="1" id="KW-0594">Phospholipid biosynthesis</keyword>
<dbReference type="Gene3D" id="3.30.200.20">
    <property type="entry name" value="Phosphorylase Kinase, domain 1"/>
    <property type="match status" value="1"/>
</dbReference>
<evidence type="ECO:0000256" key="5">
    <source>
        <dbReference type="ARBA" id="ARBA00038874"/>
    </source>
</evidence>
<proteinExistence type="inferred from homology"/>
<dbReference type="RefSeq" id="XP_022670002.1">
    <property type="nucleotide sequence ID" value="XM_022814267.1"/>
</dbReference>
<comment type="pathway">
    <text evidence="3">Phospholipid metabolism; phosphatidylethanolamine biosynthesis; phosphatidylethanolamine from ethanolamine: step 1/3.</text>
</comment>
<evidence type="ECO:0000256" key="3">
    <source>
        <dbReference type="ARBA" id="ARBA00037883"/>
    </source>
</evidence>
<dbReference type="RefSeq" id="XP_022670003.1">
    <property type="nucleotide sequence ID" value="XM_022814268.1"/>
</dbReference>
<evidence type="ECO:0000256" key="1">
    <source>
        <dbReference type="ARBA" id="ARBA00023209"/>
    </source>
</evidence>
<dbReference type="PANTHER" id="PTHR22603">
    <property type="entry name" value="CHOLINE/ETHANOALAMINE KINASE"/>
    <property type="match status" value="1"/>
</dbReference>
<dbReference type="GO" id="GO:0006646">
    <property type="term" value="P:phosphatidylethanolamine biosynthetic process"/>
    <property type="evidence" value="ECO:0007669"/>
    <property type="project" value="TreeGrafter"/>
</dbReference>